<sequence length="206" mass="23801">HKERFLNFAIKLLCDNDEEKVDEAKKNIRALFDKMYDEYNNISNNGISQISSLPKSQVADMEVDSNDVDPYELCSIQYKKLVRKEETTEKRIEVDRYLMEQCVDVDDPNFDILTWWKTNSSRFKILSMIARDVLAILVSIVASEFAFSTGGCVVDPFRSSLIPKTIEALICTQNWLRSTPIVDMRSCLDEIEYLESDMEESRGLTI</sequence>
<evidence type="ECO:0000313" key="2">
    <source>
        <dbReference type="EMBL" id="PON97667.1"/>
    </source>
</evidence>
<feature type="non-terminal residue" evidence="2">
    <location>
        <position position="206"/>
    </location>
</feature>
<name>A0A2P5FIS7_TREOI</name>
<dbReference type="GO" id="GO:0046983">
    <property type="term" value="F:protein dimerization activity"/>
    <property type="evidence" value="ECO:0007669"/>
    <property type="project" value="InterPro"/>
</dbReference>
<accession>A0A2P5FIS7</accession>
<dbReference type="EMBL" id="JXTC01000030">
    <property type="protein sequence ID" value="PON97667.1"/>
    <property type="molecule type" value="Genomic_DNA"/>
</dbReference>
<dbReference type="OrthoDB" id="1165147at2759"/>
<comment type="caution">
    <text evidence="2">The sequence shown here is derived from an EMBL/GenBank/DDBJ whole genome shotgun (WGS) entry which is preliminary data.</text>
</comment>
<dbReference type="PANTHER" id="PTHR23272">
    <property type="entry name" value="BED FINGER-RELATED"/>
    <property type="match status" value="1"/>
</dbReference>
<organism evidence="2 3">
    <name type="scientific">Trema orientale</name>
    <name type="common">Charcoal tree</name>
    <name type="synonym">Celtis orientalis</name>
    <dbReference type="NCBI Taxonomy" id="63057"/>
    <lineage>
        <taxon>Eukaryota</taxon>
        <taxon>Viridiplantae</taxon>
        <taxon>Streptophyta</taxon>
        <taxon>Embryophyta</taxon>
        <taxon>Tracheophyta</taxon>
        <taxon>Spermatophyta</taxon>
        <taxon>Magnoliopsida</taxon>
        <taxon>eudicotyledons</taxon>
        <taxon>Gunneridae</taxon>
        <taxon>Pentapetalae</taxon>
        <taxon>rosids</taxon>
        <taxon>fabids</taxon>
        <taxon>Rosales</taxon>
        <taxon>Cannabaceae</taxon>
        <taxon>Trema</taxon>
    </lineage>
</organism>
<dbReference type="AlphaFoldDB" id="A0A2P5FIS7"/>
<evidence type="ECO:0000313" key="3">
    <source>
        <dbReference type="Proteomes" id="UP000237000"/>
    </source>
</evidence>
<reference evidence="3" key="1">
    <citation type="submission" date="2016-06" db="EMBL/GenBank/DDBJ databases">
        <title>Parallel loss of symbiosis genes in relatives of nitrogen-fixing non-legume Parasponia.</title>
        <authorList>
            <person name="Van Velzen R."/>
            <person name="Holmer R."/>
            <person name="Bu F."/>
            <person name="Rutten L."/>
            <person name="Van Zeijl A."/>
            <person name="Liu W."/>
            <person name="Santuari L."/>
            <person name="Cao Q."/>
            <person name="Sharma T."/>
            <person name="Shen D."/>
            <person name="Roswanjaya Y."/>
            <person name="Wardhani T."/>
            <person name="Kalhor M.S."/>
            <person name="Jansen J."/>
            <person name="Van den Hoogen J."/>
            <person name="Gungor B."/>
            <person name="Hartog M."/>
            <person name="Hontelez J."/>
            <person name="Verver J."/>
            <person name="Yang W.-C."/>
            <person name="Schijlen E."/>
            <person name="Repin R."/>
            <person name="Schilthuizen M."/>
            <person name="Schranz E."/>
            <person name="Heidstra R."/>
            <person name="Miyata K."/>
            <person name="Fedorova E."/>
            <person name="Kohlen W."/>
            <person name="Bisseling T."/>
            <person name="Smit S."/>
            <person name="Geurts R."/>
        </authorList>
    </citation>
    <scope>NUCLEOTIDE SEQUENCE [LARGE SCALE GENOMIC DNA]</scope>
    <source>
        <strain evidence="3">cv. RG33-2</strain>
    </source>
</reference>
<keyword evidence="3" id="KW-1185">Reference proteome</keyword>
<protein>
    <recommendedName>
        <fullName evidence="1">HAT C-terminal dimerisation domain-containing protein</fullName>
    </recommendedName>
</protein>
<dbReference type="InterPro" id="IPR012337">
    <property type="entry name" value="RNaseH-like_sf"/>
</dbReference>
<feature type="non-terminal residue" evidence="2">
    <location>
        <position position="1"/>
    </location>
</feature>
<dbReference type="SUPFAM" id="SSF53098">
    <property type="entry name" value="Ribonuclease H-like"/>
    <property type="match status" value="1"/>
</dbReference>
<dbReference type="Proteomes" id="UP000237000">
    <property type="component" value="Unassembled WGS sequence"/>
</dbReference>
<gene>
    <name evidence="2" type="ORF">TorRG33x02_065770</name>
</gene>
<dbReference type="Pfam" id="PF05699">
    <property type="entry name" value="Dimer_Tnp_hAT"/>
    <property type="match status" value="1"/>
</dbReference>
<dbReference type="PANTHER" id="PTHR23272:SF193">
    <property type="entry name" value="OS07G0624100 PROTEIN"/>
    <property type="match status" value="1"/>
</dbReference>
<feature type="domain" description="HAT C-terminal dimerisation" evidence="1">
    <location>
        <begin position="93"/>
        <end position="176"/>
    </location>
</feature>
<dbReference type="InterPro" id="IPR008906">
    <property type="entry name" value="HATC_C_dom"/>
</dbReference>
<dbReference type="STRING" id="63057.A0A2P5FIS7"/>
<dbReference type="InParanoid" id="A0A2P5FIS7"/>
<proteinExistence type="predicted"/>
<evidence type="ECO:0000259" key="1">
    <source>
        <dbReference type="Pfam" id="PF05699"/>
    </source>
</evidence>